<evidence type="ECO:0000313" key="2">
    <source>
        <dbReference type="EMBL" id="RRT56624.1"/>
    </source>
</evidence>
<accession>A0A426YY46</accession>
<keyword evidence="1" id="KW-0732">Signal</keyword>
<protein>
    <recommendedName>
        <fullName evidence="4">Secreted protein</fullName>
    </recommendedName>
</protein>
<dbReference type="Proteomes" id="UP000287651">
    <property type="component" value="Unassembled WGS sequence"/>
</dbReference>
<feature type="signal peptide" evidence="1">
    <location>
        <begin position="1"/>
        <end position="34"/>
    </location>
</feature>
<evidence type="ECO:0000313" key="3">
    <source>
        <dbReference type="Proteomes" id="UP000287651"/>
    </source>
</evidence>
<organism evidence="2 3">
    <name type="scientific">Ensete ventricosum</name>
    <name type="common">Abyssinian banana</name>
    <name type="synonym">Musa ensete</name>
    <dbReference type="NCBI Taxonomy" id="4639"/>
    <lineage>
        <taxon>Eukaryota</taxon>
        <taxon>Viridiplantae</taxon>
        <taxon>Streptophyta</taxon>
        <taxon>Embryophyta</taxon>
        <taxon>Tracheophyta</taxon>
        <taxon>Spermatophyta</taxon>
        <taxon>Magnoliopsida</taxon>
        <taxon>Liliopsida</taxon>
        <taxon>Zingiberales</taxon>
        <taxon>Musaceae</taxon>
        <taxon>Ensete</taxon>
    </lineage>
</organism>
<dbReference type="AlphaFoldDB" id="A0A426YY46"/>
<proteinExistence type="predicted"/>
<evidence type="ECO:0000256" key="1">
    <source>
        <dbReference type="SAM" id="SignalP"/>
    </source>
</evidence>
<name>A0A426YY46_ENSVE</name>
<sequence length="84" mass="8785">MSPLPPAAGRCLLFLPCRCILRLFPLSAVAPSRCYHCCHATTSLSLSTILVVPCHSNCCSSPSATFVTAKRSPVTAVAPAPTVD</sequence>
<feature type="chain" id="PRO_5019018893" description="Secreted protein" evidence="1">
    <location>
        <begin position="35"/>
        <end position="84"/>
    </location>
</feature>
<evidence type="ECO:0008006" key="4">
    <source>
        <dbReference type="Google" id="ProtNLM"/>
    </source>
</evidence>
<gene>
    <name evidence="2" type="ORF">B296_00039295</name>
</gene>
<comment type="caution">
    <text evidence="2">The sequence shown here is derived from an EMBL/GenBank/DDBJ whole genome shotgun (WGS) entry which is preliminary data.</text>
</comment>
<dbReference type="EMBL" id="AMZH03009543">
    <property type="protein sequence ID" value="RRT56624.1"/>
    <property type="molecule type" value="Genomic_DNA"/>
</dbReference>
<reference evidence="2 3" key="1">
    <citation type="journal article" date="2014" name="Agronomy (Basel)">
        <title>A Draft Genome Sequence for Ensete ventricosum, the Drought-Tolerant Tree Against Hunger.</title>
        <authorList>
            <person name="Harrison J."/>
            <person name="Moore K.A."/>
            <person name="Paszkiewicz K."/>
            <person name="Jones T."/>
            <person name="Grant M."/>
            <person name="Ambacheew D."/>
            <person name="Muzemil S."/>
            <person name="Studholme D.J."/>
        </authorList>
    </citation>
    <scope>NUCLEOTIDE SEQUENCE [LARGE SCALE GENOMIC DNA]</scope>
</reference>